<dbReference type="InterPro" id="IPR018727">
    <property type="entry name" value="DUF2267"/>
</dbReference>
<evidence type="ECO:0000313" key="2">
    <source>
        <dbReference type="Proteomes" id="UP001061862"/>
    </source>
</evidence>
<dbReference type="Proteomes" id="UP001061862">
    <property type="component" value="Plasmid p_unnamed1"/>
</dbReference>
<keyword evidence="2" id="KW-1185">Reference proteome</keyword>
<dbReference type="Pfam" id="PF10025">
    <property type="entry name" value="DUF2267"/>
    <property type="match status" value="1"/>
</dbReference>
<name>A0ABY6C6K1_9HYPH</name>
<dbReference type="InterPro" id="IPR038282">
    <property type="entry name" value="DUF2267_sf"/>
</dbReference>
<protein>
    <submittedName>
        <fullName evidence="1">DUF2267 domain-containing protein</fullName>
    </submittedName>
</protein>
<accession>A0ABY6C6K1</accession>
<evidence type="ECO:0000313" key="1">
    <source>
        <dbReference type="EMBL" id="UXN67750.1"/>
    </source>
</evidence>
<sequence length="139" mass="15916">MTVPKDYRRASEQFDDLLKDAAVEAGLETRNQAYTMLQGVLQVFRRRLEVQDAINFAQVLPPLARALFIENWEPGQALSSNWDPSALSREVQQLRVHHNFSPNTAIQNVAAALRKHVDQTEFTKCLARLPPEARAFWEE</sequence>
<keyword evidence="1" id="KW-0614">Plasmid</keyword>
<reference evidence="1 2" key="1">
    <citation type="submission" date="2022-09" db="EMBL/GenBank/DDBJ databases">
        <title>Interaction between co-microsymbionts with complementary sets of symbiotic genes in legume-rhizobium systems.</title>
        <authorList>
            <person name="Safronova V."/>
            <person name="Sazanova A."/>
            <person name="Afonin A."/>
            <person name="Chirak E."/>
        </authorList>
    </citation>
    <scope>NUCLEOTIDE SEQUENCE [LARGE SCALE GENOMIC DNA]</scope>
    <source>
        <strain evidence="1 2">A18/4-1</strain>
        <plasmid evidence="1 2">p_unnamed1</plasmid>
    </source>
</reference>
<organism evidence="1 2">
    <name type="scientific">Devosia neptuniae</name>
    <dbReference type="NCBI Taxonomy" id="191302"/>
    <lineage>
        <taxon>Bacteria</taxon>
        <taxon>Pseudomonadati</taxon>
        <taxon>Pseudomonadota</taxon>
        <taxon>Alphaproteobacteria</taxon>
        <taxon>Hyphomicrobiales</taxon>
        <taxon>Devosiaceae</taxon>
        <taxon>Devosia</taxon>
    </lineage>
</organism>
<dbReference type="EMBL" id="CP104964">
    <property type="protein sequence ID" value="UXN67750.1"/>
    <property type="molecule type" value="Genomic_DNA"/>
</dbReference>
<gene>
    <name evidence="1" type="ORF">N8A98_01410</name>
</gene>
<geneLocation type="plasmid" evidence="1 2">
    <name>p_unnamed1</name>
</geneLocation>
<proteinExistence type="predicted"/>
<dbReference type="RefSeq" id="WP_262165183.1">
    <property type="nucleotide sequence ID" value="NZ_CP104964.1"/>
</dbReference>
<dbReference type="Gene3D" id="1.10.490.110">
    <property type="entry name" value="Uncharacterized conserved protein DUF2267"/>
    <property type="match status" value="1"/>
</dbReference>